<dbReference type="PANTHER" id="PTHR28139">
    <property type="entry name" value="UPF0768 PROTEIN YBL029C-A"/>
    <property type="match status" value="1"/>
</dbReference>
<dbReference type="STRING" id="78410.A0A0P7BSN4"/>
<evidence type="ECO:0000256" key="1">
    <source>
        <dbReference type="SAM" id="MobiDB-lite"/>
    </source>
</evidence>
<dbReference type="AlphaFoldDB" id="A0A0P7BSN4"/>
<proteinExistence type="predicted"/>
<comment type="caution">
    <text evidence="2">The sequence shown here is derived from an EMBL/GenBank/DDBJ whole genome shotgun (WGS) entry which is preliminary data.</text>
</comment>
<sequence>MFFFFVCGEHTFRKEVKGYEGMVCQCHHCGNMAAHVTKSNPWFTFCWIPVIPLSFSGYTDVACRICNFHQPLDNRPDVKAMANGGGGGGGGYPPPHGAEGAYTGPPPQQGPPQGGNPPMRYG</sequence>
<dbReference type="OrthoDB" id="5545479at2759"/>
<gene>
    <name evidence="2" type="ORF">AK830_g3165</name>
</gene>
<reference evidence="2 3" key="1">
    <citation type="submission" date="2015-09" db="EMBL/GenBank/DDBJ databases">
        <title>Draft genome of a European isolate of the apple canker pathogen Neonectria ditissima.</title>
        <authorList>
            <person name="Gomez-Cortecero A."/>
            <person name="Harrison R.J."/>
            <person name="Armitage A.D."/>
        </authorList>
    </citation>
    <scope>NUCLEOTIDE SEQUENCE [LARGE SCALE GENOMIC DNA]</scope>
    <source>
        <strain evidence="2 3">R09/05</strain>
    </source>
</reference>
<name>A0A0P7BSN4_9HYPO</name>
<protein>
    <recommendedName>
        <fullName evidence="4">Rhodopsin family protein</fullName>
    </recommendedName>
</protein>
<evidence type="ECO:0000313" key="2">
    <source>
        <dbReference type="EMBL" id="KPM43366.1"/>
    </source>
</evidence>
<dbReference type="EMBL" id="LKCW01000034">
    <property type="protein sequence ID" value="KPM43366.1"/>
    <property type="molecule type" value="Genomic_DNA"/>
</dbReference>
<dbReference type="Proteomes" id="UP000050424">
    <property type="component" value="Unassembled WGS sequence"/>
</dbReference>
<dbReference type="PANTHER" id="PTHR28139:SF1">
    <property type="entry name" value="UPF0768 PROTEIN YBL029C-A"/>
    <property type="match status" value="1"/>
</dbReference>
<evidence type="ECO:0000313" key="3">
    <source>
        <dbReference type="Proteomes" id="UP000050424"/>
    </source>
</evidence>
<keyword evidence="3" id="KW-1185">Reference proteome</keyword>
<accession>A0A0P7BSN4</accession>
<evidence type="ECO:0008006" key="4">
    <source>
        <dbReference type="Google" id="ProtNLM"/>
    </source>
</evidence>
<feature type="region of interest" description="Disordered" evidence="1">
    <location>
        <begin position="76"/>
        <end position="122"/>
    </location>
</feature>
<organism evidence="2 3">
    <name type="scientific">Neonectria ditissima</name>
    <dbReference type="NCBI Taxonomy" id="78410"/>
    <lineage>
        <taxon>Eukaryota</taxon>
        <taxon>Fungi</taxon>
        <taxon>Dikarya</taxon>
        <taxon>Ascomycota</taxon>
        <taxon>Pezizomycotina</taxon>
        <taxon>Sordariomycetes</taxon>
        <taxon>Hypocreomycetidae</taxon>
        <taxon>Hypocreales</taxon>
        <taxon>Nectriaceae</taxon>
        <taxon>Neonectria</taxon>
    </lineage>
</organism>